<dbReference type="SUPFAM" id="SSF53383">
    <property type="entry name" value="PLP-dependent transferases"/>
    <property type="match status" value="1"/>
</dbReference>
<proteinExistence type="inferred from homology"/>
<comment type="similarity">
    <text evidence="5">Belongs to the class-II pyridoxal-phosphate-dependent aminotransferase family. MalY/PatB cystathionine beta-lyase subfamily.</text>
</comment>
<evidence type="ECO:0000313" key="7">
    <source>
        <dbReference type="EMBL" id="MDO7858265.1"/>
    </source>
</evidence>
<dbReference type="InterPro" id="IPR015421">
    <property type="entry name" value="PyrdxlP-dep_Trfase_major"/>
</dbReference>
<reference evidence="7" key="1">
    <citation type="submission" date="2023-07" db="EMBL/GenBank/DDBJ databases">
        <authorList>
            <person name="Yang W."/>
            <person name="Chen J."/>
            <person name="Ji P."/>
            <person name="Hu F."/>
        </authorList>
    </citation>
    <scope>NUCLEOTIDE SEQUENCE</scope>
    <source>
        <strain evidence="7">CRE-138-0111</strain>
    </source>
</reference>
<dbReference type="InterPro" id="IPR015422">
    <property type="entry name" value="PyrdxlP-dep_Trfase_small"/>
</dbReference>
<dbReference type="InterPro" id="IPR004839">
    <property type="entry name" value="Aminotransferase_I/II_large"/>
</dbReference>
<dbReference type="CDD" id="cd00609">
    <property type="entry name" value="AAT_like"/>
    <property type="match status" value="1"/>
</dbReference>
<dbReference type="Gene3D" id="3.90.1150.10">
    <property type="entry name" value="Aspartate Aminotransferase, domain 1"/>
    <property type="match status" value="1"/>
</dbReference>
<feature type="domain" description="Aminotransferase class I/classII large" evidence="6">
    <location>
        <begin position="47"/>
        <end position="393"/>
    </location>
</feature>
<dbReference type="InterPro" id="IPR051798">
    <property type="entry name" value="Class-II_PLP-Dep_Aminotrans"/>
</dbReference>
<dbReference type="NCBIfam" id="TIGR04350">
    <property type="entry name" value="C_S_lyase_PatB"/>
    <property type="match status" value="1"/>
</dbReference>
<evidence type="ECO:0000256" key="2">
    <source>
        <dbReference type="ARBA" id="ARBA00012224"/>
    </source>
</evidence>
<dbReference type="EMBL" id="JAUQTG010000012">
    <property type="protein sequence ID" value="MDO7858265.1"/>
    <property type="molecule type" value="Genomic_DNA"/>
</dbReference>
<dbReference type="Gene3D" id="3.40.640.10">
    <property type="entry name" value="Type I PLP-dependent aspartate aminotransferase-like (Major domain)"/>
    <property type="match status" value="1"/>
</dbReference>
<keyword evidence="8" id="KW-1185">Reference proteome</keyword>
<evidence type="ECO:0000259" key="6">
    <source>
        <dbReference type="Pfam" id="PF00155"/>
    </source>
</evidence>
<protein>
    <recommendedName>
        <fullName evidence="2">cysteine-S-conjugate beta-lyase</fullName>
        <ecNumber evidence="2">4.4.1.13</ecNumber>
    </recommendedName>
</protein>
<comment type="cofactor">
    <cofactor evidence="1">
        <name>pyridoxal 5'-phosphate</name>
        <dbReference type="ChEBI" id="CHEBI:597326"/>
    </cofactor>
</comment>
<gene>
    <name evidence="7" type="ORF">Q5E86_18360</name>
</gene>
<sequence length="404" mass="47585">MKYNFDEIIDRKDTDSLNYDGWRQYIFKDDKNAKYNFDDDEFIRMWVADMDFSTPPEILNSLKERLDRKILGYTKVYNDEYYQIFENWCKRKYQWEIDRNEIVISPGIIPALNRIIPLIIDSNEKILIHTPSYAPFKNAGDYNSREVIYSNLKYVNGKYEIDLVDFEKKITNVDLNIRLFILSNPQNPTGHIWTEEELISIGKICFDNNVWIISDEIHCDLLRKGKKHVPLAKLFPNEDKIITCMAPSKTFNLAGNLMSNLLIKNEKVRHEWLKLYDDFISPLSIIATKSAYKDCDDWLEQLKEYLDDNFKLTHEFFMENFPKCNFIIPDSTYLAWIDINEYLPSYFNKDKLSLFFANKSGVLLEGGNMFVGNGDGFIRLNLACPREILIEGLNRIKTSLLSLY</sequence>
<dbReference type="GO" id="GO:0016829">
    <property type="term" value="F:lyase activity"/>
    <property type="evidence" value="ECO:0007669"/>
    <property type="project" value="UniProtKB-KW"/>
</dbReference>
<organism evidence="7 8">
    <name type="scientific">Providencia huashanensis</name>
    <dbReference type="NCBI Taxonomy" id="3037798"/>
    <lineage>
        <taxon>Bacteria</taxon>
        <taxon>Pseudomonadati</taxon>
        <taxon>Pseudomonadota</taxon>
        <taxon>Gammaproteobacteria</taxon>
        <taxon>Enterobacterales</taxon>
        <taxon>Morganellaceae</taxon>
        <taxon>Providencia</taxon>
    </lineage>
</organism>
<reference evidence="7" key="2">
    <citation type="journal article" date="2024" name="Int. J. Antimicrob. Agents">
        <title>Identification of a novel Providencia species showing multi-drug-resistant in three patients with hospital-acquired infection.</title>
        <authorList>
            <person name="Yang W."/>
            <person name="Chen J."/>
            <person name="Yang F."/>
            <person name="Ji P."/>
            <person name="Shen S."/>
            <person name="Yin D."/>
            <person name="Hu F."/>
        </authorList>
    </citation>
    <scope>NUCLEOTIDE SEQUENCE</scope>
    <source>
        <strain evidence="7">CRE-138-0111</strain>
    </source>
</reference>
<dbReference type="PANTHER" id="PTHR43525:SF1">
    <property type="entry name" value="PROTEIN MALY"/>
    <property type="match status" value="1"/>
</dbReference>
<dbReference type="Pfam" id="PF00155">
    <property type="entry name" value="Aminotran_1_2"/>
    <property type="match status" value="1"/>
</dbReference>
<dbReference type="Proteomes" id="UP001176478">
    <property type="component" value="Unassembled WGS sequence"/>
</dbReference>
<evidence type="ECO:0000256" key="1">
    <source>
        <dbReference type="ARBA" id="ARBA00001933"/>
    </source>
</evidence>
<dbReference type="InterPro" id="IPR027619">
    <property type="entry name" value="C-S_lyase_PatB-like"/>
</dbReference>
<dbReference type="InterPro" id="IPR015424">
    <property type="entry name" value="PyrdxlP-dep_Trfase"/>
</dbReference>
<keyword evidence="4 7" id="KW-0456">Lyase</keyword>
<dbReference type="RefSeq" id="WP_237072373.1">
    <property type="nucleotide sequence ID" value="NZ_JAUQTF010000024.1"/>
</dbReference>
<evidence type="ECO:0000256" key="5">
    <source>
        <dbReference type="ARBA" id="ARBA00037974"/>
    </source>
</evidence>
<evidence type="ECO:0000313" key="8">
    <source>
        <dbReference type="Proteomes" id="UP001176478"/>
    </source>
</evidence>
<evidence type="ECO:0000256" key="4">
    <source>
        <dbReference type="ARBA" id="ARBA00023239"/>
    </source>
</evidence>
<accession>A0ABT9AUB8</accession>
<comment type="caution">
    <text evidence="7">The sequence shown here is derived from an EMBL/GenBank/DDBJ whole genome shotgun (WGS) entry which is preliminary data.</text>
</comment>
<dbReference type="EC" id="4.4.1.13" evidence="2"/>
<evidence type="ECO:0000256" key="3">
    <source>
        <dbReference type="ARBA" id="ARBA00022898"/>
    </source>
</evidence>
<dbReference type="PANTHER" id="PTHR43525">
    <property type="entry name" value="PROTEIN MALY"/>
    <property type="match status" value="1"/>
</dbReference>
<name>A0ABT9AUB8_9GAMM</name>
<keyword evidence="3" id="KW-0663">Pyridoxal phosphate</keyword>